<accession>A0A6A6XD50</accession>
<organism evidence="2 3">
    <name type="scientific">Melanomma pulvis-pyrius CBS 109.77</name>
    <dbReference type="NCBI Taxonomy" id="1314802"/>
    <lineage>
        <taxon>Eukaryota</taxon>
        <taxon>Fungi</taxon>
        <taxon>Dikarya</taxon>
        <taxon>Ascomycota</taxon>
        <taxon>Pezizomycotina</taxon>
        <taxon>Dothideomycetes</taxon>
        <taxon>Pleosporomycetidae</taxon>
        <taxon>Pleosporales</taxon>
        <taxon>Melanommataceae</taxon>
        <taxon>Melanomma</taxon>
    </lineage>
</organism>
<dbReference type="Proteomes" id="UP000799757">
    <property type="component" value="Unassembled WGS sequence"/>
</dbReference>
<reference evidence="2" key="1">
    <citation type="journal article" date="2020" name="Stud. Mycol.">
        <title>101 Dothideomycetes genomes: a test case for predicting lifestyles and emergence of pathogens.</title>
        <authorList>
            <person name="Haridas S."/>
            <person name="Albert R."/>
            <person name="Binder M."/>
            <person name="Bloem J."/>
            <person name="Labutti K."/>
            <person name="Salamov A."/>
            <person name="Andreopoulos B."/>
            <person name="Baker S."/>
            <person name="Barry K."/>
            <person name="Bills G."/>
            <person name="Bluhm B."/>
            <person name="Cannon C."/>
            <person name="Castanera R."/>
            <person name="Culley D."/>
            <person name="Daum C."/>
            <person name="Ezra D."/>
            <person name="Gonzalez J."/>
            <person name="Henrissat B."/>
            <person name="Kuo A."/>
            <person name="Liang C."/>
            <person name="Lipzen A."/>
            <person name="Lutzoni F."/>
            <person name="Magnuson J."/>
            <person name="Mondo S."/>
            <person name="Nolan M."/>
            <person name="Ohm R."/>
            <person name="Pangilinan J."/>
            <person name="Park H.-J."/>
            <person name="Ramirez L."/>
            <person name="Alfaro M."/>
            <person name="Sun H."/>
            <person name="Tritt A."/>
            <person name="Yoshinaga Y."/>
            <person name="Zwiers L.-H."/>
            <person name="Turgeon B."/>
            <person name="Goodwin S."/>
            <person name="Spatafora J."/>
            <person name="Crous P."/>
            <person name="Grigoriev I."/>
        </authorList>
    </citation>
    <scope>NUCLEOTIDE SEQUENCE</scope>
    <source>
        <strain evidence="2">CBS 109.77</strain>
    </source>
</reference>
<dbReference type="AlphaFoldDB" id="A0A6A6XD50"/>
<evidence type="ECO:0000256" key="1">
    <source>
        <dbReference type="SAM" id="MobiDB-lite"/>
    </source>
</evidence>
<keyword evidence="3" id="KW-1185">Reference proteome</keyword>
<name>A0A6A6XD50_9PLEO</name>
<gene>
    <name evidence="2" type="ORF">K505DRAFT_417163</name>
</gene>
<evidence type="ECO:0000313" key="3">
    <source>
        <dbReference type="Proteomes" id="UP000799757"/>
    </source>
</evidence>
<evidence type="ECO:0000313" key="2">
    <source>
        <dbReference type="EMBL" id="KAF2794362.1"/>
    </source>
</evidence>
<feature type="region of interest" description="Disordered" evidence="1">
    <location>
        <begin position="31"/>
        <end position="91"/>
    </location>
</feature>
<protein>
    <submittedName>
        <fullName evidence="2">Uncharacterized protein</fullName>
    </submittedName>
</protein>
<dbReference type="EMBL" id="MU001893">
    <property type="protein sequence ID" value="KAF2794362.1"/>
    <property type="molecule type" value="Genomic_DNA"/>
</dbReference>
<sequence length="164" mass="18407">MAISHTTTSWALPHPLSHHQSHICIPIQPEPSAQQTAQTPSPETKNSRPPRNEPALSRPAQSSLATERSALGLRGPMMQSTRGPRASVAPSQWRDLQGPLFWEDIVWEQMRIYMGRGTGADTWVRFRRLCLRFVGVPWLKGQRRAVNNHDRRLCTGANCDGHTA</sequence>
<proteinExistence type="predicted"/>
<feature type="compositionally biased region" description="Polar residues" evidence="1">
    <location>
        <begin position="31"/>
        <end position="49"/>
    </location>
</feature>